<reference evidence="1" key="1">
    <citation type="submission" date="2022-07" db="EMBL/GenBank/DDBJ databases">
        <title>Phylogenomic reconstructions and comparative analyses of Kickxellomycotina fungi.</title>
        <authorList>
            <person name="Reynolds N.K."/>
            <person name="Stajich J.E."/>
            <person name="Barry K."/>
            <person name="Grigoriev I.V."/>
            <person name="Crous P."/>
            <person name="Smith M.E."/>
        </authorList>
    </citation>
    <scope>NUCLEOTIDE SEQUENCE</scope>
    <source>
        <strain evidence="1">CBS 190363</strain>
    </source>
</reference>
<dbReference type="EMBL" id="JANBVB010000936">
    <property type="protein sequence ID" value="KAJ2891627.1"/>
    <property type="molecule type" value="Genomic_DNA"/>
</dbReference>
<comment type="caution">
    <text evidence="1">The sequence shown here is derived from an EMBL/GenBank/DDBJ whole genome shotgun (WGS) entry which is preliminary data.</text>
</comment>
<proteinExistence type="predicted"/>
<dbReference type="Proteomes" id="UP001139981">
    <property type="component" value="Unassembled WGS sequence"/>
</dbReference>
<name>A0ACC1M250_9FUNG</name>
<feature type="non-terminal residue" evidence="1">
    <location>
        <position position="1"/>
    </location>
</feature>
<keyword evidence="2" id="KW-1185">Reference proteome</keyword>
<evidence type="ECO:0000313" key="1">
    <source>
        <dbReference type="EMBL" id="KAJ2891627.1"/>
    </source>
</evidence>
<evidence type="ECO:0000313" key="2">
    <source>
        <dbReference type="Proteomes" id="UP001139981"/>
    </source>
</evidence>
<protein>
    <submittedName>
        <fullName evidence="1">Uncharacterized protein</fullName>
    </submittedName>
</protein>
<sequence length="946" mass="99376">PEERPESGTESEEVAVQVLESDDEAEMSSDEDGSDVDSVAGDESDQLTEEIGAMSSSEDDLSEAESEAASEVEVEEEEEEEEVAPAQASESALLSPTRRWWPFSGGSLFSSPSNAQNDQQMREISQAAHEAVDDSDECSLPVPAKRKSDVLLDTSDEHAQAPPSPAFTGYPQRRLPQRNSSMLTAPPYVPASFIDFSKSTMTAMSKRMRGIERSGLRHGALLANRRHTSSVSVPAPEQQRPSFASGIAPSSLKPAVVSEVRRASSAAEKPTITAVSLGLEARRSFARGQSLQQRKRTSIYYGSGYGSGSSPYDLDFTHSTPAPAVLNTRPAHEAGASDGATSARSGSITAQKILDIIGEVPPTRSQASLDHHNVINPYELASPYSVRMRPPATQRRHVLMPLSMSLSHSSSADSAKTVTQHADDNNSNSTRAILESIQSAAPPEVQAGLGSKEVLKPIQNNRQTPKRYLPPPLPTKKAANAQSPTAKKVVASQSPGVASPKYVSKTLSSTSPSTLAARLAAKGQPAPTPLDQLAKAATEPVDQAPKQPFSLGGQKPVAKTMAAVIAASTPLPKLPVTSLFGTPKPEAHIAPPATKTLPPKVLETVVALADRPSPKATTTALATSEIQLPVFSFVLPKTPMITRSTAAKRKAEELSVSQLPTFAFALEATAPLAAFQKPAKLTTAPVDQAKAADWTCDLCDLVSPPSASQCVVCEAPKPVPKPANAPPAPLVTNSWASSGFQPAAPKDGEWVCDTCELKNSLDAPKCTVCDAAKPMPNPATAAATAATVEVVPVPNLWAQSGFKVAGLKAGEWACDTCDLKNPEDAPKCTVCDSAKPGASLPAATAVAPPPAAATAPVPNLWAQSGFLTRAPNDGQWTCDTCELKNPADATKCTVCDAAKPGQHSAAPSADLAMPSAKKRASDLDSSQLPVFSFDLDVSKRPTAPRY</sequence>
<accession>A0ACC1M250</accession>
<organism evidence="1 2">
    <name type="scientific">Coemansia aciculifera</name>
    <dbReference type="NCBI Taxonomy" id="417176"/>
    <lineage>
        <taxon>Eukaryota</taxon>
        <taxon>Fungi</taxon>
        <taxon>Fungi incertae sedis</taxon>
        <taxon>Zoopagomycota</taxon>
        <taxon>Kickxellomycotina</taxon>
        <taxon>Kickxellomycetes</taxon>
        <taxon>Kickxellales</taxon>
        <taxon>Kickxellaceae</taxon>
        <taxon>Coemansia</taxon>
    </lineage>
</organism>
<gene>
    <name evidence="1" type="ORF">IWW38_003541</name>
</gene>